<sequence>MENFKAILESITETMKSLVSLVQMVAELIREKKWVELICLILAVIIVGWVSREVIKSIFNIEEYPQWFIWGCLGVILLFCIAVLIAVFNKPKLRSDSPFEEQVAIKGLRPFTQKDAEVFSKLERNKSINACLSMLQDREFRIGILWGESGCGKSSFIQAGLMPKLTTEESQYRGLYIKFSDKSPLETVKKEIIRDLKLNSQETENLDFLGVCEQGIKTVGKPLILFFDQFEQVFVHRYKFPHVYEQFSDSLKQWYEQDKIDVKILMCLRSDLLSFQWNIQKKLNYDLNSYNSFELENFSAEEATNILEVIAKIENIDFERDYIKYIFETNFMGKDHLISPVDLQILSLVISSQNISEKRAFKKTALQKIGEVEGLLYQYLEERLKLREKSTAKSQTEKLMKVLLEFVDGNELTRAGAFTIKELQDKLKPIAPQEISEAINWLAKERLITPIQQEEETAYELAHEKMIPAVMKLSGKILPKAYKANELLNKKVRVWMENNYSPRYLLGIRDFWLIESHKRYLIWGNKELQKQRFLQQSKRRLYRNLVILGTILMLLMTGWGWLHYTTPGQLWQIRRELAYWGEKVRDDNYQSKAAIALAKDGQIKDMNSLLGEINGKANTLTAIAQASTQLSDSTQAVTVLKETLTIAQQIDDSGEKIKALSAIAQASSKLSNSTEAVIVLKKLLTFLEQGYSHVRGEVFPAIVSASSELSDTTEAVTLLEKVFNAAQDKTPSDDKVTILTAIAEAYIKLSDIKKARTVLKEALIIARERIYLSDKSRQLTAIAEVYIKLSDTKKAINLLQEAFNIAQQANILYTDEEDGYRVKSFGFYNQSYNLAAISQAYIQVSDGQETVNLLRKVLNVAKQIDDPYPKLIVLEAIAQASSELSNSTEAVTLLEEVLTIQQQINSSSDFVTRKLSVIAYACSQLSDSKKAANLLRQAFNLALKMDYYRDRLKTLTAIIQASSQLSDTTEAVIFLTQAVTFAEQIDDNVLVHKSEILEAIIQASSELSDNTEAVTVLKQALTVAQETDNPGYGYKASPLSAIAEAYIKLSDTTKARTLLKQAVILAQEVIYPYTKSELLTRLAEAYIKLSDNTEARILLKQALTVAQQIDNSDSKGEALTDIAEAQANLKRWGDALYTTKQCPSHNCRVESLSKVLTVYAELKNPDLKEQSNKFRI</sequence>
<dbReference type="Pfam" id="PF20703">
    <property type="entry name" value="nSTAND1"/>
    <property type="match status" value="1"/>
</dbReference>
<feature type="transmembrane region" description="Helical" evidence="1">
    <location>
        <begin position="541"/>
        <end position="562"/>
    </location>
</feature>
<dbReference type="SMART" id="SM00028">
    <property type="entry name" value="TPR"/>
    <property type="match status" value="10"/>
</dbReference>
<keyword evidence="1" id="KW-1133">Transmembrane helix</keyword>
<proteinExistence type="predicted"/>
<gene>
    <name evidence="3" type="ORF">CWATWH0402_2047</name>
</gene>
<dbReference type="PANTHER" id="PTHR19959">
    <property type="entry name" value="KINESIN LIGHT CHAIN"/>
    <property type="match status" value="1"/>
</dbReference>
<dbReference type="SUPFAM" id="SSF52540">
    <property type="entry name" value="P-loop containing nucleoside triphosphate hydrolases"/>
    <property type="match status" value="1"/>
</dbReference>
<dbReference type="Pfam" id="PF13181">
    <property type="entry name" value="TPR_8"/>
    <property type="match status" value="1"/>
</dbReference>
<dbReference type="AlphaFoldDB" id="T2JTP1"/>
<dbReference type="InterPro" id="IPR011990">
    <property type="entry name" value="TPR-like_helical_dom_sf"/>
</dbReference>
<organism evidence="3 4">
    <name type="scientific">Crocosphaera watsonii WH 0402</name>
    <dbReference type="NCBI Taxonomy" id="1284629"/>
    <lineage>
        <taxon>Bacteria</taxon>
        <taxon>Bacillati</taxon>
        <taxon>Cyanobacteriota</taxon>
        <taxon>Cyanophyceae</taxon>
        <taxon>Oscillatoriophycideae</taxon>
        <taxon>Chroococcales</taxon>
        <taxon>Aphanothecaceae</taxon>
        <taxon>Crocosphaera</taxon>
    </lineage>
</organism>
<dbReference type="SUPFAM" id="SSF48452">
    <property type="entry name" value="TPR-like"/>
    <property type="match status" value="3"/>
</dbReference>
<reference evidence="3 4" key="1">
    <citation type="submission" date="2013-01" db="EMBL/GenBank/DDBJ databases">
        <authorList>
            <person name="Bench S."/>
        </authorList>
    </citation>
    <scope>NUCLEOTIDE SEQUENCE [LARGE SCALE GENOMIC DNA]</scope>
    <source>
        <strain evidence="3 4">WH 0402</strain>
    </source>
</reference>
<evidence type="ECO:0000313" key="3">
    <source>
        <dbReference type="EMBL" id="CCQ68396.1"/>
    </source>
</evidence>
<evidence type="ECO:0000256" key="1">
    <source>
        <dbReference type="SAM" id="Phobius"/>
    </source>
</evidence>
<dbReference type="EMBL" id="CAQN01000757">
    <property type="protein sequence ID" value="CCQ68396.1"/>
    <property type="molecule type" value="Genomic_DNA"/>
</dbReference>
<name>T2JTP1_CROWT</name>
<dbReference type="PANTHER" id="PTHR19959:SF119">
    <property type="entry name" value="FUNGAL LIPASE-LIKE DOMAIN-CONTAINING PROTEIN"/>
    <property type="match status" value="1"/>
</dbReference>
<protein>
    <recommendedName>
        <fullName evidence="2">Novel STAND NTPase 1 domain-containing protein</fullName>
    </recommendedName>
</protein>
<dbReference type="InterPro" id="IPR019734">
    <property type="entry name" value="TPR_rpt"/>
</dbReference>
<feature type="transmembrane region" description="Helical" evidence="1">
    <location>
        <begin position="67"/>
        <end position="88"/>
    </location>
</feature>
<dbReference type="InterPro" id="IPR049052">
    <property type="entry name" value="nSTAND1"/>
</dbReference>
<evidence type="ECO:0000259" key="2">
    <source>
        <dbReference type="Pfam" id="PF20703"/>
    </source>
</evidence>
<feature type="transmembrane region" description="Helical" evidence="1">
    <location>
        <begin position="34"/>
        <end position="55"/>
    </location>
</feature>
<comment type="caution">
    <text evidence="3">The sequence shown here is derived from an EMBL/GenBank/DDBJ whole genome shotgun (WGS) entry which is preliminary data.</text>
</comment>
<dbReference type="Gene3D" id="1.25.40.10">
    <property type="entry name" value="Tetratricopeptide repeat domain"/>
    <property type="match status" value="4"/>
</dbReference>
<dbReference type="Proteomes" id="UP000018130">
    <property type="component" value="Unassembled WGS sequence"/>
</dbReference>
<dbReference type="Gene3D" id="3.40.50.300">
    <property type="entry name" value="P-loop containing nucleotide triphosphate hydrolases"/>
    <property type="match status" value="1"/>
</dbReference>
<evidence type="ECO:0000313" key="4">
    <source>
        <dbReference type="Proteomes" id="UP000018130"/>
    </source>
</evidence>
<keyword evidence="1" id="KW-0812">Transmembrane</keyword>
<dbReference type="InterPro" id="IPR027417">
    <property type="entry name" value="P-loop_NTPase"/>
</dbReference>
<feature type="domain" description="Novel STAND NTPase 1" evidence="2">
    <location>
        <begin position="106"/>
        <end position="498"/>
    </location>
</feature>
<reference evidence="3 4" key="2">
    <citation type="submission" date="2013-09" db="EMBL/GenBank/DDBJ databases">
        <title>Whole genome comparison of six Crocosphaera watsonii strains with differing phenotypes.</title>
        <authorList>
            <person name="Bench S.R."/>
            <person name="Heller P."/>
            <person name="Frank I."/>
            <person name="Arciniega M."/>
            <person name="Shilova I.N."/>
            <person name="Zehr J.P."/>
        </authorList>
    </citation>
    <scope>NUCLEOTIDE SEQUENCE [LARGE SCALE GENOMIC DNA]</scope>
    <source>
        <strain evidence="3 4">WH 0402</strain>
    </source>
</reference>
<keyword evidence="1" id="KW-0472">Membrane</keyword>
<accession>T2JTP1</accession>